<keyword evidence="2" id="KW-1185">Reference proteome</keyword>
<reference evidence="1 2" key="1">
    <citation type="submission" date="2024-08" db="EMBL/GenBank/DDBJ databases">
        <title>Insights into the chromosomal genome structure of Flemingia macrophylla.</title>
        <authorList>
            <person name="Ding Y."/>
            <person name="Zhao Y."/>
            <person name="Bi W."/>
            <person name="Wu M."/>
            <person name="Zhao G."/>
            <person name="Gong Y."/>
            <person name="Li W."/>
            <person name="Zhang P."/>
        </authorList>
    </citation>
    <scope>NUCLEOTIDE SEQUENCE [LARGE SCALE GENOMIC DNA]</scope>
    <source>
        <strain evidence="1">DYQJB</strain>
        <tissue evidence="1">Leaf</tissue>
    </source>
</reference>
<evidence type="ECO:0000313" key="1">
    <source>
        <dbReference type="EMBL" id="KAL2349282.1"/>
    </source>
</evidence>
<proteinExistence type="predicted"/>
<accession>A0ABD1NMD4</accession>
<name>A0ABD1NMD4_9FABA</name>
<organism evidence="1 2">
    <name type="scientific">Flemingia macrophylla</name>
    <dbReference type="NCBI Taxonomy" id="520843"/>
    <lineage>
        <taxon>Eukaryota</taxon>
        <taxon>Viridiplantae</taxon>
        <taxon>Streptophyta</taxon>
        <taxon>Embryophyta</taxon>
        <taxon>Tracheophyta</taxon>
        <taxon>Spermatophyta</taxon>
        <taxon>Magnoliopsida</taxon>
        <taxon>eudicotyledons</taxon>
        <taxon>Gunneridae</taxon>
        <taxon>Pentapetalae</taxon>
        <taxon>rosids</taxon>
        <taxon>fabids</taxon>
        <taxon>Fabales</taxon>
        <taxon>Fabaceae</taxon>
        <taxon>Papilionoideae</taxon>
        <taxon>50 kb inversion clade</taxon>
        <taxon>NPAAA clade</taxon>
        <taxon>indigoferoid/millettioid clade</taxon>
        <taxon>Phaseoleae</taxon>
        <taxon>Flemingia</taxon>
    </lineage>
</organism>
<evidence type="ECO:0000313" key="2">
    <source>
        <dbReference type="Proteomes" id="UP001603857"/>
    </source>
</evidence>
<comment type="caution">
    <text evidence="1">The sequence shown here is derived from an EMBL/GenBank/DDBJ whole genome shotgun (WGS) entry which is preliminary data.</text>
</comment>
<dbReference type="Proteomes" id="UP001603857">
    <property type="component" value="Unassembled WGS sequence"/>
</dbReference>
<protein>
    <submittedName>
        <fullName evidence="1">Uncharacterized protein</fullName>
    </submittedName>
</protein>
<dbReference type="EMBL" id="JBGMDY010000001">
    <property type="protein sequence ID" value="KAL2349282.1"/>
    <property type="molecule type" value="Genomic_DNA"/>
</dbReference>
<dbReference type="AlphaFoldDB" id="A0ABD1NMD4"/>
<gene>
    <name evidence="1" type="ORF">Fmac_003282</name>
</gene>
<sequence length="55" mass="6166">MIAIDEESKGMTKCGTWLYLSVQIFEGDNPLNHHCFGDEGPISHTYSTLIVLLCH</sequence>